<protein>
    <submittedName>
        <fullName evidence="1">(rape) hypothetical protein</fullName>
    </submittedName>
</protein>
<dbReference type="Proteomes" id="UP001295469">
    <property type="component" value="Chromosome C01"/>
</dbReference>
<evidence type="ECO:0000313" key="1">
    <source>
        <dbReference type="EMBL" id="CAF2078900.1"/>
    </source>
</evidence>
<reference evidence="1" key="1">
    <citation type="submission" date="2021-01" db="EMBL/GenBank/DDBJ databases">
        <authorList>
            <consortium name="Genoscope - CEA"/>
            <person name="William W."/>
        </authorList>
    </citation>
    <scope>NUCLEOTIDE SEQUENCE</scope>
</reference>
<name>A0A816RS86_BRANA</name>
<dbReference type="EMBL" id="HG994365">
    <property type="protein sequence ID" value="CAF2078900.1"/>
    <property type="molecule type" value="Genomic_DNA"/>
</dbReference>
<accession>A0A816RS86</accession>
<dbReference type="AlphaFoldDB" id="A0A816RS86"/>
<sequence>MNLFIAINDVLNSFNHCNHNFSFIASSFSSMRRISNYKKLGCASTVEILLPRFWESINLKHRCELMGVDMFLFDAKESSLCKPKGEKKGPGAYYGSNSAQEIVSQDPWDFTDISHVTGRQILIRKMSKSQWICFKMVELEKSNAAGLNDQKANLEASSGRIWSYCEAGDEGWVQRVVTVGRFLLLAPDLKFGADGCYCDGVYGSWSVKVRGRDPYLQRVGGGWFPFGLDLWFFCRVGLAVVCGDEQLCRLLCGSEARCATVMWWRVGRSRRV</sequence>
<proteinExistence type="predicted"/>
<gene>
    <name evidence="1" type="ORF">DARMORV10_C01P49950.1</name>
</gene>
<organism evidence="1">
    <name type="scientific">Brassica napus</name>
    <name type="common">Rape</name>
    <dbReference type="NCBI Taxonomy" id="3708"/>
    <lineage>
        <taxon>Eukaryota</taxon>
        <taxon>Viridiplantae</taxon>
        <taxon>Streptophyta</taxon>
        <taxon>Embryophyta</taxon>
        <taxon>Tracheophyta</taxon>
        <taxon>Spermatophyta</taxon>
        <taxon>Magnoliopsida</taxon>
        <taxon>eudicotyledons</taxon>
        <taxon>Gunneridae</taxon>
        <taxon>Pentapetalae</taxon>
        <taxon>rosids</taxon>
        <taxon>malvids</taxon>
        <taxon>Brassicales</taxon>
        <taxon>Brassicaceae</taxon>
        <taxon>Brassiceae</taxon>
        <taxon>Brassica</taxon>
    </lineage>
</organism>